<dbReference type="PANTHER" id="PTHR42921">
    <property type="entry name" value="ACETOACETYL-COA SYNTHETASE"/>
    <property type="match status" value="1"/>
</dbReference>
<evidence type="ECO:0000259" key="1">
    <source>
        <dbReference type="Pfam" id="PF00501"/>
    </source>
</evidence>
<proteinExistence type="predicted"/>
<dbReference type="PROSITE" id="PS00455">
    <property type="entry name" value="AMP_BINDING"/>
    <property type="match status" value="1"/>
</dbReference>
<dbReference type="PANTHER" id="PTHR42921:SF4">
    <property type="entry name" value="ACETOACETYL-COA SYNTHASE (AFU_ORTHOLOGUE AFUA_8G04770)"/>
    <property type="match status" value="1"/>
</dbReference>
<dbReference type="InterPro" id="IPR020845">
    <property type="entry name" value="AMP-binding_CS"/>
</dbReference>
<name>S3BUU9_OPHP1</name>
<dbReference type="InterPro" id="IPR000873">
    <property type="entry name" value="AMP-dep_synth/lig_dom"/>
</dbReference>
<dbReference type="GO" id="GO:0030729">
    <property type="term" value="F:acetoacetate-CoA ligase activity"/>
    <property type="evidence" value="ECO:0007669"/>
    <property type="project" value="TreeGrafter"/>
</dbReference>
<evidence type="ECO:0000313" key="2">
    <source>
        <dbReference type="EMBL" id="EPE05024.1"/>
    </source>
</evidence>
<dbReference type="EMBL" id="KE148158">
    <property type="protein sequence ID" value="EPE05024.1"/>
    <property type="molecule type" value="Genomic_DNA"/>
</dbReference>
<dbReference type="HOGENOM" id="CLU_000022_3_3_1"/>
<feature type="domain" description="AMP-dependent synthetase/ligase" evidence="1">
    <location>
        <begin position="129"/>
        <end position="528"/>
    </location>
</feature>
<dbReference type="InterPro" id="IPR042099">
    <property type="entry name" value="ANL_N_sf"/>
</dbReference>
<dbReference type="OrthoDB" id="10253869at2759"/>
<keyword evidence="3" id="KW-1185">Reference proteome</keyword>
<dbReference type="VEuPathDB" id="FungiDB:F503_00178"/>
<organism evidence="2 3">
    <name type="scientific">Ophiostoma piceae (strain UAMH 11346)</name>
    <name type="common">Sap stain fungus</name>
    <dbReference type="NCBI Taxonomy" id="1262450"/>
    <lineage>
        <taxon>Eukaryota</taxon>
        <taxon>Fungi</taxon>
        <taxon>Dikarya</taxon>
        <taxon>Ascomycota</taxon>
        <taxon>Pezizomycotina</taxon>
        <taxon>Sordariomycetes</taxon>
        <taxon>Sordariomycetidae</taxon>
        <taxon>Ophiostomatales</taxon>
        <taxon>Ophiostomataceae</taxon>
        <taxon>Ophiostoma</taxon>
    </lineage>
</organism>
<sequence length="750" mass="82361">MADKQVETPRKLWEHPDPKNSAMYQFMQNVNNKYGLKLKNFDDLYKFSIQRRIDFWSLLFDSTNYIYEGDYRPSHGGGGVVDESSTIADIPRWFDGVRLNFAENMLYSRPAGSAPTICTTTGKEDDRVAATEVREGASLEHTRHITWGELRRRAAVLANAMATRAGVRRGDRVVVVGSNSIDTLLVWLATCWLGGLFSSSSTDMGASGILQRTVQVNPKLLFMDDVAVYNGKTVDLREKLGAVVKGLRAECSAFKGAIAIPRFADAARDVSGPSLGIPDLPSGIVTPWTDFINSTGLPTTPPPFTRVDFSDPFLICFSSGTTGNPKAIVHCVGGLLLNYYKEGRLHEGMTPDSVTLQFTTTGWIMYVAAIGALVFGCRTILYDGSPFQPDPAVLIRLAARERVTKLGLSPRWMQEMVRNKISPRKTADLSALRVVTSTGMVLSTELQHWFYDEAFAPNVHLANISGGTDIAGCFGLGNPLLPVYAGGAQGPSLGIDVRFFDTTADPESPGSEYLKAVEVPRGEPGELVAVNPFPNIPCFFWNDKGSGRVGMDKAGTMVLHPDRPAAPEGSRYHDAYFGRFRNVWAHGDFCAFHPITGSLDFLGRADGVLNPSGVRFGSAEIYAVVERLFADIIADSLCVGQRRPGRDTDETVMLFVMMRPGKELDGNLRAELRMALARDLSKRHVPKYIFPTPAIPTTINMKKVELPVKRIVSGERITPSGTLANPESLDYFYQFAEIEKVVANQTMAKL</sequence>
<protein>
    <submittedName>
        <fullName evidence="2">Acetoacetate-ligase</fullName>
    </submittedName>
</protein>
<dbReference type="SUPFAM" id="SSF56801">
    <property type="entry name" value="Acetyl-CoA synthetase-like"/>
    <property type="match status" value="1"/>
</dbReference>
<accession>S3BUU9</accession>
<dbReference type="Pfam" id="PF00501">
    <property type="entry name" value="AMP-binding"/>
    <property type="match status" value="1"/>
</dbReference>
<dbReference type="STRING" id="1262450.S3BUU9"/>
<reference evidence="2 3" key="1">
    <citation type="journal article" date="2013" name="BMC Genomics">
        <title>The genome and transcriptome of the pine saprophyte Ophiostoma piceae, and a comparison with the bark beetle-associated pine pathogen Grosmannia clavigera.</title>
        <authorList>
            <person name="Haridas S."/>
            <person name="Wang Y."/>
            <person name="Lim L."/>
            <person name="Massoumi Alamouti S."/>
            <person name="Jackman S."/>
            <person name="Docking R."/>
            <person name="Robertson G."/>
            <person name="Birol I."/>
            <person name="Bohlmann J."/>
            <person name="Breuil C."/>
        </authorList>
    </citation>
    <scope>NUCLEOTIDE SEQUENCE [LARGE SCALE GENOMIC DNA]</scope>
    <source>
        <strain evidence="2 3">UAMH 11346</strain>
    </source>
</reference>
<evidence type="ECO:0000313" key="3">
    <source>
        <dbReference type="Proteomes" id="UP000016923"/>
    </source>
</evidence>
<gene>
    <name evidence="2" type="ORF">F503_00178</name>
</gene>
<dbReference type="AlphaFoldDB" id="S3BUU9"/>
<dbReference type="eggNOG" id="KOG1175">
    <property type="taxonomic scope" value="Eukaryota"/>
</dbReference>
<dbReference type="Gene3D" id="3.40.50.12780">
    <property type="entry name" value="N-terminal domain of ligase-like"/>
    <property type="match status" value="1"/>
</dbReference>
<dbReference type="Proteomes" id="UP000016923">
    <property type="component" value="Unassembled WGS sequence"/>
</dbReference>
<dbReference type="OMA" id="TGWIMYM"/>
<dbReference type="Gene3D" id="3.30.300.30">
    <property type="match status" value="1"/>
</dbReference>
<keyword evidence="2" id="KW-0436">Ligase</keyword>
<dbReference type="InterPro" id="IPR045851">
    <property type="entry name" value="AMP-bd_C_sf"/>
</dbReference>